<name>A0A6J7PBW1_9ZZZZ</name>
<dbReference type="PANTHER" id="PTHR30290:SF65">
    <property type="entry name" value="MONOACYL PHOSPHATIDYLINOSITOL TETRAMANNOSIDE-BINDING PROTEIN LPQW-RELATED"/>
    <property type="match status" value="1"/>
</dbReference>
<evidence type="ECO:0000313" key="5">
    <source>
        <dbReference type="EMBL" id="CAB4852688.1"/>
    </source>
</evidence>
<dbReference type="Gene3D" id="3.10.105.10">
    <property type="entry name" value="Dipeptide-binding Protein, Domain 3"/>
    <property type="match status" value="1"/>
</dbReference>
<dbReference type="InterPro" id="IPR039424">
    <property type="entry name" value="SBP_5"/>
</dbReference>
<dbReference type="AlphaFoldDB" id="A0A6J7PBW1"/>
<dbReference type="GO" id="GO:0015833">
    <property type="term" value="P:peptide transport"/>
    <property type="evidence" value="ECO:0007669"/>
    <property type="project" value="TreeGrafter"/>
</dbReference>
<dbReference type="EMBL" id="CAFAAV010000247">
    <property type="protein sequence ID" value="CAB4834054.1"/>
    <property type="molecule type" value="Genomic_DNA"/>
</dbReference>
<dbReference type="GO" id="GO:1904680">
    <property type="term" value="F:peptide transmembrane transporter activity"/>
    <property type="evidence" value="ECO:0007669"/>
    <property type="project" value="TreeGrafter"/>
</dbReference>
<evidence type="ECO:0000313" key="4">
    <source>
        <dbReference type="EMBL" id="CAB4834054.1"/>
    </source>
</evidence>
<accession>A0A6J7PBW1</accession>
<dbReference type="CDD" id="cd08501">
    <property type="entry name" value="PBP2_Lpqw"/>
    <property type="match status" value="1"/>
</dbReference>
<dbReference type="EMBL" id="CAESGF010000001">
    <property type="protein sequence ID" value="CAB4362351.1"/>
    <property type="molecule type" value="Genomic_DNA"/>
</dbReference>
<dbReference type="GO" id="GO:0042597">
    <property type="term" value="C:periplasmic space"/>
    <property type="evidence" value="ECO:0007669"/>
    <property type="project" value="UniProtKB-ARBA"/>
</dbReference>
<organism evidence="7">
    <name type="scientific">freshwater metagenome</name>
    <dbReference type="NCBI Taxonomy" id="449393"/>
    <lineage>
        <taxon>unclassified sequences</taxon>
        <taxon>metagenomes</taxon>
        <taxon>ecological metagenomes</taxon>
    </lineage>
</organism>
<dbReference type="InterPro" id="IPR000914">
    <property type="entry name" value="SBP_5_dom"/>
</dbReference>
<dbReference type="EMBL" id="CAFBMT010000002">
    <property type="protein sequence ID" value="CAB4914716.1"/>
    <property type="molecule type" value="Genomic_DNA"/>
</dbReference>
<dbReference type="Pfam" id="PF00496">
    <property type="entry name" value="SBP_bac_5"/>
    <property type="match status" value="1"/>
</dbReference>
<dbReference type="EMBL" id="CAFBIY010000147">
    <property type="protein sequence ID" value="CAB4852688.1"/>
    <property type="molecule type" value="Genomic_DNA"/>
</dbReference>
<dbReference type="EMBL" id="CAEZYF010000004">
    <property type="protein sequence ID" value="CAB4714162.1"/>
    <property type="molecule type" value="Genomic_DNA"/>
</dbReference>
<sequence>MRTTKRGKLAVIAVGLALVAAACSDSKDTKTTAPPAKGGTITYAAEQEFYTYNNGTSDGNAFANALVLNPVQPSTFYFDDKAALVMSTDLLDSAELTSTSPETVVYKIKADAVWSDGVAVDCKDFQLAWISSNGTLTQQGSDGTPVTDPDSGTSVLLFNTASTTGYENIKSVECADGGKTVTATYDKNFSDWNALFSGLIPAHVVEAKSGVADIAKAYADKNMADLAKAAEFWNTGFTADKGIDPTVMVSAGPFMITSFTPGESVVLEKNPKWWGTPALADSIVFRLIDDATQQPIALQNKEVQVITPQPNPDLLAQLEGVSGAEVKVDGGYTYEHMDFNFASPLTKQLPVRQAFALCLPRQEIVDKLIIPVNPSAVVVNNHFYFPFQSEYVDNAGDYAKVDIAKAKSTLEADGWALGSDGIYAKGGTRLSMKIARKDPNPRRASEVQLTAASCKEAGIEIIDQPNEDIFSNILPTGQYEIALFAWVGSPLQSSQKAIFTTGGSSNFGQYTNTKLDPYLDQLTTELDPAKLAAAADAADKLVWADVATIPIFQFPDLTATDGTVTGVIYNPTQAGITWNAQLWSLK</sequence>
<proteinExistence type="predicted"/>
<evidence type="ECO:0000313" key="2">
    <source>
        <dbReference type="EMBL" id="CAB4362351.1"/>
    </source>
</evidence>
<dbReference type="SUPFAM" id="SSF53850">
    <property type="entry name" value="Periplasmic binding protein-like II"/>
    <property type="match status" value="1"/>
</dbReference>
<evidence type="ECO:0000313" key="7">
    <source>
        <dbReference type="EMBL" id="CAB5003070.1"/>
    </source>
</evidence>
<evidence type="ECO:0000259" key="1">
    <source>
        <dbReference type="Pfam" id="PF00496"/>
    </source>
</evidence>
<reference evidence="7" key="1">
    <citation type="submission" date="2020-05" db="EMBL/GenBank/DDBJ databases">
        <authorList>
            <person name="Chiriac C."/>
            <person name="Salcher M."/>
            <person name="Ghai R."/>
            <person name="Kavagutti S V."/>
        </authorList>
    </citation>
    <scope>NUCLEOTIDE SEQUENCE</scope>
</reference>
<protein>
    <submittedName>
        <fullName evidence="7">Unannotated protein</fullName>
    </submittedName>
</protein>
<dbReference type="PROSITE" id="PS51257">
    <property type="entry name" value="PROKAR_LIPOPROTEIN"/>
    <property type="match status" value="1"/>
</dbReference>
<dbReference type="EMBL" id="CAFBOL010000075">
    <property type="protein sequence ID" value="CAB5003070.1"/>
    <property type="molecule type" value="Genomic_DNA"/>
</dbReference>
<dbReference type="GO" id="GO:0043190">
    <property type="term" value="C:ATP-binding cassette (ABC) transporter complex"/>
    <property type="evidence" value="ECO:0007669"/>
    <property type="project" value="InterPro"/>
</dbReference>
<dbReference type="Gene3D" id="3.40.190.10">
    <property type="entry name" value="Periplasmic binding protein-like II"/>
    <property type="match status" value="1"/>
</dbReference>
<gene>
    <name evidence="3" type="ORF">UFOPK2656_00867</name>
    <name evidence="4" type="ORF">UFOPK3099_02474</name>
    <name evidence="5" type="ORF">UFOPK3267_02229</name>
    <name evidence="6" type="ORF">UFOPK3651_00450</name>
    <name evidence="7" type="ORF">UFOPK3931_02290</name>
    <name evidence="2" type="ORF">UFOPK4189_00125</name>
</gene>
<evidence type="ECO:0000313" key="3">
    <source>
        <dbReference type="EMBL" id="CAB4714162.1"/>
    </source>
</evidence>
<dbReference type="InterPro" id="IPR030678">
    <property type="entry name" value="Peptide/Ni-bd"/>
</dbReference>
<dbReference type="PIRSF" id="PIRSF002741">
    <property type="entry name" value="MppA"/>
    <property type="match status" value="1"/>
</dbReference>
<feature type="domain" description="Solute-binding protein family 5" evidence="1">
    <location>
        <begin position="90"/>
        <end position="495"/>
    </location>
</feature>
<evidence type="ECO:0000313" key="6">
    <source>
        <dbReference type="EMBL" id="CAB4914716.1"/>
    </source>
</evidence>
<dbReference type="PANTHER" id="PTHR30290">
    <property type="entry name" value="PERIPLASMIC BINDING COMPONENT OF ABC TRANSPORTER"/>
    <property type="match status" value="1"/>
</dbReference>